<keyword evidence="7 8" id="KW-0472">Membrane</keyword>
<evidence type="ECO:0000256" key="2">
    <source>
        <dbReference type="ARBA" id="ARBA00004141"/>
    </source>
</evidence>
<feature type="transmembrane region" description="Helical" evidence="8">
    <location>
        <begin position="77"/>
        <end position="97"/>
    </location>
</feature>
<gene>
    <name evidence="10" type="ORF">COA96_14625</name>
</gene>
<dbReference type="AlphaFoldDB" id="A0A2A5ATE7"/>
<comment type="pathway">
    <text evidence="3">One-carbon metabolism; methylamine degradation.</text>
</comment>
<feature type="domain" description="Methylamine utilisation protein MauE" evidence="9">
    <location>
        <begin position="6"/>
        <end position="147"/>
    </location>
</feature>
<feature type="transmembrane region" description="Helical" evidence="8">
    <location>
        <begin position="6"/>
        <end position="23"/>
    </location>
</feature>
<keyword evidence="5 8" id="KW-0812">Transmembrane</keyword>
<feature type="transmembrane region" description="Helical" evidence="8">
    <location>
        <begin position="133"/>
        <end position="152"/>
    </location>
</feature>
<reference evidence="11" key="1">
    <citation type="submission" date="2017-08" db="EMBL/GenBank/DDBJ databases">
        <title>A dynamic microbial community with high functional redundancy inhabits the cold, oxic subseafloor aquifer.</title>
        <authorList>
            <person name="Tully B.J."/>
            <person name="Wheat C.G."/>
            <person name="Glazer B.T."/>
            <person name="Huber J.A."/>
        </authorList>
    </citation>
    <scope>NUCLEOTIDE SEQUENCE [LARGE SCALE GENOMIC DNA]</scope>
</reference>
<keyword evidence="6 8" id="KW-1133">Transmembrane helix</keyword>
<evidence type="ECO:0000256" key="3">
    <source>
        <dbReference type="ARBA" id="ARBA00004856"/>
    </source>
</evidence>
<dbReference type="Proteomes" id="UP000218327">
    <property type="component" value="Unassembled WGS sequence"/>
</dbReference>
<feature type="transmembrane region" description="Helical" evidence="8">
    <location>
        <begin position="35"/>
        <end position="57"/>
    </location>
</feature>
<accession>A0A2A5ATE7</accession>
<comment type="caution">
    <text evidence="10">The sequence shown here is derived from an EMBL/GenBank/DDBJ whole genome shotgun (WGS) entry which is preliminary data.</text>
</comment>
<name>A0A2A5ATE7_9GAMM</name>
<evidence type="ECO:0000313" key="11">
    <source>
        <dbReference type="Proteomes" id="UP000218327"/>
    </source>
</evidence>
<dbReference type="GO" id="GO:0016020">
    <property type="term" value="C:membrane"/>
    <property type="evidence" value="ECO:0007669"/>
    <property type="project" value="UniProtKB-SubCell"/>
</dbReference>
<dbReference type="UniPathway" id="UPA00895"/>
<dbReference type="Pfam" id="PF07291">
    <property type="entry name" value="MauE"/>
    <property type="match status" value="1"/>
</dbReference>
<evidence type="ECO:0000256" key="1">
    <source>
        <dbReference type="ARBA" id="ARBA00003475"/>
    </source>
</evidence>
<dbReference type="InterPro" id="IPR009908">
    <property type="entry name" value="Methylamine_util_MauE"/>
</dbReference>
<evidence type="ECO:0000256" key="5">
    <source>
        <dbReference type="ARBA" id="ARBA00022692"/>
    </source>
</evidence>
<evidence type="ECO:0000313" key="10">
    <source>
        <dbReference type="EMBL" id="PCJ22381.1"/>
    </source>
</evidence>
<evidence type="ECO:0000256" key="7">
    <source>
        <dbReference type="ARBA" id="ARBA00023136"/>
    </source>
</evidence>
<evidence type="ECO:0000259" key="9">
    <source>
        <dbReference type="Pfam" id="PF07291"/>
    </source>
</evidence>
<evidence type="ECO:0000256" key="4">
    <source>
        <dbReference type="ARBA" id="ARBA00019078"/>
    </source>
</evidence>
<evidence type="ECO:0000256" key="8">
    <source>
        <dbReference type="SAM" id="Phobius"/>
    </source>
</evidence>
<dbReference type="GO" id="GO:0030416">
    <property type="term" value="P:methylamine metabolic process"/>
    <property type="evidence" value="ECO:0007669"/>
    <property type="project" value="InterPro"/>
</dbReference>
<comment type="subcellular location">
    <subcellularLocation>
        <location evidence="2">Membrane</location>
        <topology evidence="2">Multi-pass membrane protein</topology>
    </subcellularLocation>
</comment>
<protein>
    <recommendedName>
        <fullName evidence="4">Methylamine utilization protein MauE</fullName>
    </recommendedName>
</protein>
<proteinExistence type="predicted"/>
<organism evidence="10 11">
    <name type="scientific">SAR86 cluster bacterium</name>
    <dbReference type="NCBI Taxonomy" id="2030880"/>
    <lineage>
        <taxon>Bacteria</taxon>
        <taxon>Pseudomonadati</taxon>
        <taxon>Pseudomonadota</taxon>
        <taxon>Gammaproteobacteria</taxon>
        <taxon>SAR86 cluster</taxon>
    </lineage>
</organism>
<feature type="transmembrane region" description="Helical" evidence="8">
    <location>
        <begin position="158"/>
        <end position="178"/>
    </location>
</feature>
<dbReference type="EMBL" id="NVVJ01000063">
    <property type="protein sequence ID" value="PCJ22381.1"/>
    <property type="molecule type" value="Genomic_DNA"/>
</dbReference>
<evidence type="ECO:0000256" key="6">
    <source>
        <dbReference type="ARBA" id="ARBA00022989"/>
    </source>
</evidence>
<sequence>MLDPLILRIIAVGFALLFLLASSHKLSNKMQFHGILAAYQILPASMLGPVAVVIPLLELVLGVAWCLTALMSIQIEFVPMLSAMLLTGYGIVIAVNLKRGRSYIDCGCGFSSATGGAQNASDAGGTQQLSSALVFRNFVLALVALWATTPISARDLGLIDFLNLALAIITLVFLYAAFNQLLINNSAIGAWRNSIKGHAHD</sequence>
<comment type="function">
    <text evidence="1">May be specifically involved in the processing, transport, and/or maturation of the MADH beta-subunit.</text>
</comment>